<keyword evidence="3" id="KW-0732">Signal</keyword>
<reference evidence="5" key="1">
    <citation type="submission" date="2014-12" db="EMBL/GenBank/DDBJ databases">
        <title>Genome Sequence of Valsa Canker Pathogens Uncovers a Specific Adaption of Colonization on Woody Bark.</title>
        <authorList>
            <person name="Yin Z."/>
            <person name="Liu H."/>
            <person name="Gao X."/>
            <person name="Li Z."/>
            <person name="Song N."/>
            <person name="Ke X."/>
            <person name="Dai Q."/>
            <person name="Wu Y."/>
            <person name="Sun Y."/>
            <person name="Xu J.-R."/>
            <person name="Kang Z.K."/>
            <person name="Wang L."/>
            <person name="Huang L."/>
        </authorList>
    </citation>
    <scope>NUCLEOTIDE SEQUENCE [LARGE SCALE GENOMIC DNA]</scope>
    <source>
        <strain evidence="5">SXYL134</strain>
    </source>
</reference>
<dbReference type="EMBL" id="KN714799">
    <property type="protein sequence ID" value="KUI62114.1"/>
    <property type="molecule type" value="Genomic_DNA"/>
</dbReference>
<keyword evidence="2" id="KW-0472">Membrane</keyword>
<organism evidence="4 5">
    <name type="scientific">Cytospora mali</name>
    <name type="common">Apple Valsa canker fungus</name>
    <name type="synonym">Valsa mali</name>
    <dbReference type="NCBI Taxonomy" id="578113"/>
    <lineage>
        <taxon>Eukaryota</taxon>
        <taxon>Fungi</taxon>
        <taxon>Dikarya</taxon>
        <taxon>Ascomycota</taxon>
        <taxon>Pezizomycotina</taxon>
        <taxon>Sordariomycetes</taxon>
        <taxon>Sordariomycetidae</taxon>
        <taxon>Diaporthales</taxon>
        <taxon>Cytosporaceae</taxon>
        <taxon>Cytospora</taxon>
    </lineage>
</organism>
<evidence type="ECO:0000313" key="5">
    <source>
        <dbReference type="Proteomes" id="UP000078576"/>
    </source>
</evidence>
<accession>A0A194VE00</accession>
<evidence type="ECO:0000256" key="1">
    <source>
        <dbReference type="SAM" id="MobiDB-lite"/>
    </source>
</evidence>
<feature type="chain" id="PRO_5008266464" description="Peptidyl-tRNA hydrolase" evidence="3">
    <location>
        <begin position="19"/>
        <end position="269"/>
    </location>
</feature>
<dbReference type="Proteomes" id="UP000078576">
    <property type="component" value="Unassembled WGS sequence"/>
</dbReference>
<keyword evidence="5" id="KW-1185">Reference proteome</keyword>
<name>A0A194VE00_CYTMA</name>
<evidence type="ECO:0000313" key="4">
    <source>
        <dbReference type="EMBL" id="KUI62114.1"/>
    </source>
</evidence>
<proteinExistence type="predicted"/>
<feature type="transmembrane region" description="Helical" evidence="2">
    <location>
        <begin position="215"/>
        <end position="235"/>
    </location>
</feature>
<keyword evidence="2" id="KW-1133">Transmembrane helix</keyword>
<keyword evidence="2" id="KW-0812">Transmembrane</keyword>
<dbReference type="STRING" id="694573.A0A194VE00"/>
<sequence>MRFSTSSALLALPILAAAQGDQFEQYKAQFQNYLGQFGSYIPNPNKHDPVQAAEAKAGELRLHVLTLDNWNDTLYAPVNAEQTTPEEWWVLITGGNKTCFGHCLKVEAAFNQTAAKFAVLPDAPHVGYLNCDDQPILCNSWSAGAGSLWIIELLPPPAPVDIYMKRLNLSSTDSDTFLELYKTKEDKSQFVVKDGYFHPFDGEFVKYGVSVPIAYALWVLSVVPSWAMMLGVSFLSRTFMSRRMPPAGAPQAGAPPAGARRGAPPGDAR</sequence>
<dbReference type="OrthoDB" id="1733656at2759"/>
<protein>
    <recommendedName>
        <fullName evidence="6">Peptidyl-tRNA hydrolase</fullName>
    </recommendedName>
</protein>
<feature type="signal peptide" evidence="3">
    <location>
        <begin position="1"/>
        <end position="18"/>
    </location>
</feature>
<evidence type="ECO:0008006" key="6">
    <source>
        <dbReference type="Google" id="ProtNLM"/>
    </source>
</evidence>
<feature type="region of interest" description="Disordered" evidence="1">
    <location>
        <begin position="245"/>
        <end position="269"/>
    </location>
</feature>
<evidence type="ECO:0000256" key="2">
    <source>
        <dbReference type="SAM" id="Phobius"/>
    </source>
</evidence>
<evidence type="ECO:0000256" key="3">
    <source>
        <dbReference type="SAM" id="SignalP"/>
    </source>
</evidence>
<gene>
    <name evidence="4" type="ORF">VP1G_09243</name>
</gene>
<dbReference type="AlphaFoldDB" id="A0A194VE00"/>